<sequence>MGDGSNYATNCFPARNILHSSKEGAGRWLLAPIATPRAWAEPGTTRETAQQRRKPPRSAPVEENNEDNVLDEPFLMKHHCLKNPSDLCSVNISSQNLVSAKEDDFEKFDCVAFINAAENLLTLEPFRKFPGLRELELSLNGLRNLKITAGDFLHLEDLDLSYNNLSPEDIWMLGDLSQLKILRLTANGLRTLPPDLAGSWHAAQLRFPSLEVLVLDDNHLSDPSVFVSLSNLCSLRELNLDRNGISAVPYLHQAESRHFFLHPALDDGTFRAEWYQSLSSLRQQPQHQGTEVPEELEGKKRQLEYSVSRSNGDPPRREVLLDSGFQGCPVLGVSRDGGPPASKTLPAPSVRRDICAPFPELQRLSLAFNKIAAETALLPVAFFPRLKELTFHNNPLTTTRSGQPPLLTRLLQQRLGIKLVRHRSLAAGCWHFSIPLKASRKVSSHLPKVKKQPLEAPAETLKPLPAERGAGPPNLPQMLPPLDPTPTAPSREGGSSKLGVLGHREHSSRPPSSALEDVEAFFMTQVEDVSGPRPRPVAEDRLEKRSEQGEEETPWAVPERYKGYEELLGGDTDPDFIEPVGIQKNVQALYYILNHPLVYRDAKPRLDSLQKPYVPRKKHGRMPGPPARKTKAEVLEGILMAMRDTSTVTSIPLASALQKRKSSPRTYREALRLVEELQEVLESGEEPAPGTARLSDEVPAIKALLAEAASKQKAEKLQLRGKKGAKKIGKSRAGKRFARGSQPANSSLKAPKTPEMLRWWHGKAVRSLSRSAAPVNKPRPARTTRNPLRAARRRMLLLSPPSDSSRKRQLALTTCFYSVSTSASVLQLRARGAALHAHEQDSLRSTPRKPRRRPRGVSHPRFTHFDRKHREKPGRRNPPPSAPWSAVEDFPVCIVRS</sequence>
<feature type="region of interest" description="Disordered" evidence="5">
    <location>
        <begin position="445"/>
        <end position="515"/>
    </location>
</feature>
<feature type="compositionally biased region" description="Basic residues" evidence="5">
    <location>
        <begin position="719"/>
        <end position="738"/>
    </location>
</feature>
<dbReference type="Pfam" id="PF13516">
    <property type="entry name" value="LRR_6"/>
    <property type="match status" value="1"/>
</dbReference>
<accession>A0A8B9VCW0</accession>
<feature type="region of interest" description="Disordered" evidence="5">
    <location>
        <begin position="527"/>
        <end position="555"/>
    </location>
</feature>
<evidence type="ECO:0000256" key="4">
    <source>
        <dbReference type="ARBA" id="ARBA00022737"/>
    </source>
</evidence>
<dbReference type="Gene3D" id="3.80.10.10">
    <property type="entry name" value="Ribonuclease Inhibitor"/>
    <property type="match status" value="2"/>
</dbReference>
<dbReference type="PANTHER" id="PTHR22710:SF2">
    <property type="entry name" value="X-RAY RADIATION RESISTANCE-ASSOCIATED PROTEIN 1"/>
    <property type="match status" value="1"/>
</dbReference>
<dbReference type="Ensembl" id="ENSAZOT00000024186.1">
    <property type="protein sequence ID" value="ENSAZOP00000022514.1"/>
    <property type="gene ID" value="ENSAZOG00000014589.1"/>
</dbReference>
<dbReference type="InterPro" id="IPR032675">
    <property type="entry name" value="LRR_dom_sf"/>
</dbReference>
<dbReference type="AlphaFoldDB" id="A0A8B9VCW0"/>
<dbReference type="GO" id="GO:0005634">
    <property type="term" value="C:nucleus"/>
    <property type="evidence" value="ECO:0007669"/>
    <property type="project" value="TreeGrafter"/>
</dbReference>
<evidence type="ECO:0000256" key="1">
    <source>
        <dbReference type="ARBA" id="ARBA00004496"/>
    </source>
</evidence>
<dbReference type="Proteomes" id="UP000694549">
    <property type="component" value="Unplaced"/>
</dbReference>
<reference evidence="6" key="1">
    <citation type="submission" date="2025-08" db="UniProtKB">
        <authorList>
            <consortium name="Ensembl"/>
        </authorList>
    </citation>
    <scope>IDENTIFICATION</scope>
</reference>
<keyword evidence="3" id="KW-0433">Leucine-rich repeat</keyword>
<reference evidence="6" key="2">
    <citation type="submission" date="2025-09" db="UniProtKB">
        <authorList>
            <consortium name="Ensembl"/>
        </authorList>
    </citation>
    <scope>IDENTIFICATION</scope>
</reference>
<evidence type="ECO:0000313" key="6">
    <source>
        <dbReference type="Ensembl" id="ENSAZOP00000022514.1"/>
    </source>
</evidence>
<feature type="compositionally biased region" description="Basic and acidic residues" evidence="5">
    <location>
        <begin position="536"/>
        <end position="548"/>
    </location>
</feature>
<evidence type="ECO:0000256" key="3">
    <source>
        <dbReference type="ARBA" id="ARBA00022614"/>
    </source>
</evidence>
<feature type="region of interest" description="Disordered" evidence="5">
    <location>
        <begin position="768"/>
        <end position="790"/>
    </location>
</feature>
<comment type="subcellular location">
    <subcellularLocation>
        <location evidence="1">Cytoplasm</location>
    </subcellularLocation>
</comment>
<evidence type="ECO:0000256" key="2">
    <source>
        <dbReference type="ARBA" id="ARBA00022490"/>
    </source>
</evidence>
<feature type="region of interest" description="Disordered" evidence="5">
    <location>
        <begin position="39"/>
        <end position="67"/>
    </location>
</feature>
<name>A0A8B9VCW0_9AVES</name>
<evidence type="ECO:0000256" key="5">
    <source>
        <dbReference type="SAM" id="MobiDB-lite"/>
    </source>
</evidence>
<keyword evidence="4" id="KW-0677">Repeat</keyword>
<protein>
    <submittedName>
        <fullName evidence="6">X-ray radiation resistance associated 1</fullName>
    </submittedName>
</protein>
<feature type="compositionally biased region" description="Basic residues" evidence="5">
    <location>
        <begin position="846"/>
        <end position="875"/>
    </location>
</feature>
<dbReference type="GO" id="GO:0005737">
    <property type="term" value="C:cytoplasm"/>
    <property type="evidence" value="ECO:0007669"/>
    <property type="project" value="UniProtKB-SubCell"/>
</dbReference>
<dbReference type="InterPro" id="IPR003591">
    <property type="entry name" value="Leu-rich_rpt_typical-subtyp"/>
</dbReference>
<feature type="region of interest" description="Disordered" evidence="5">
    <location>
        <begin position="282"/>
        <end position="315"/>
    </location>
</feature>
<feature type="region of interest" description="Disordered" evidence="5">
    <location>
        <begin position="713"/>
        <end position="753"/>
    </location>
</feature>
<dbReference type="InterPro" id="IPR001611">
    <property type="entry name" value="Leu-rich_rpt"/>
</dbReference>
<dbReference type="SUPFAM" id="SSF52058">
    <property type="entry name" value="L domain-like"/>
    <property type="match status" value="1"/>
</dbReference>
<feature type="compositionally biased region" description="Pro residues" evidence="5">
    <location>
        <begin position="473"/>
        <end position="487"/>
    </location>
</feature>
<evidence type="ECO:0000313" key="7">
    <source>
        <dbReference type="Proteomes" id="UP000694549"/>
    </source>
</evidence>
<organism evidence="6 7">
    <name type="scientific">Anas zonorhyncha</name>
    <name type="common">Eastern spot-billed duck</name>
    <dbReference type="NCBI Taxonomy" id="75864"/>
    <lineage>
        <taxon>Eukaryota</taxon>
        <taxon>Metazoa</taxon>
        <taxon>Chordata</taxon>
        <taxon>Craniata</taxon>
        <taxon>Vertebrata</taxon>
        <taxon>Euteleostomi</taxon>
        <taxon>Archelosauria</taxon>
        <taxon>Archosauria</taxon>
        <taxon>Dinosauria</taxon>
        <taxon>Saurischia</taxon>
        <taxon>Theropoda</taxon>
        <taxon>Coelurosauria</taxon>
        <taxon>Aves</taxon>
        <taxon>Neognathae</taxon>
        <taxon>Galloanserae</taxon>
        <taxon>Anseriformes</taxon>
        <taxon>Anatidae</taxon>
        <taxon>Anatinae</taxon>
        <taxon>Anas</taxon>
    </lineage>
</organism>
<dbReference type="PANTHER" id="PTHR22710">
    <property type="entry name" value="X-RAY RADIATION RESISTANCE ASSOCIATED PROTEIN 1 XRRA1"/>
    <property type="match status" value="1"/>
</dbReference>
<feature type="region of interest" description="Disordered" evidence="5">
    <location>
        <begin position="835"/>
        <end position="886"/>
    </location>
</feature>
<keyword evidence="7" id="KW-1185">Reference proteome</keyword>
<proteinExistence type="predicted"/>
<dbReference type="SMART" id="SM00369">
    <property type="entry name" value="LRR_TYP"/>
    <property type="match status" value="5"/>
</dbReference>
<keyword evidence="2" id="KW-0963">Cytoplasm</keyword>